<evidence type="ECO:0000256" key="1">
    <source>
        <dbReference type="ARBA" id="ARBA00022559"/>
    </source>
</evidence>
<keyword evidence="2" id="KW-0049">Antioxidant</keyword>
<dbReference type="InterPro" id="IPR013766">
    <property type="entry name" value="Thioredoxin_domain"/>
</dbReference>
<keyword evidence="3" id="KW-0560">Oxidoreductase</keyword>
<evidence type="ECO:0000256" key="4">
    <source>
        <dbReference type="ARBA" id="ARBA00023157"/>
    </source>
</evidence>
<keyword evidence="5" id="KW-0676">Redox-active center</keyword>
<accession>A0ABT6EV67</accession>
<reference evidence="7" key="1">
    <citation type="journal article" date="2022" name="Genome Biol. Evol.">
        <title>A New Gene Family Diagnostic for Intracellular Biomineralization of Amorphous Ca Carbonates by Cyanobacteria.</title>
        <authorList>
            <person name="Benzerara K."/>
            <person name="Duprat E."/>
            <person name="Bitard-Feildel T."/>
            <person name="Caumes G."/>
            <person name="Cassier-Chauvat C."/>
            <person name="Chauvat F."/>
            <person name="Dezi M."/>
            <person name="Diop S.I."/>
            <person name="Gaschignard G."/>
            <person name="Gorgen S."/>
            <person name="Gugger M."/>
            <person name="Lopez-Garcia P."/>
            <person name="Millet M."/>
            <person name="Skouri-Panet F."/>
            <person name="Moreira D."/>
            <person name="Callebaut I."/>
        </authorList>
    </citation>
    <scope>NUCLEOTIDE SEQUENCE</scope>
    <source>
        <strain evidence="7">G9</strain>
    </source>
</reference>
<evidence type="ECO:0000259" key="6">
    <source>
        <dbReference type="PROSITE" id="PS51352"/>
    </source>
</evidence>
<reference evidence="7" key="2">
    <citation type="submission" date="2022-01" db="EMBL/GenBank/DDBJ databases">
        <authorList>
            <person name="Zivanovic Y."/>
            <person name="Moreira D."/>
            <person name="Lopez-Garcia P."/>
        </authorList>
    </citation>
    <scope>NUCLEOTIDE SEQUENCE</scope>
    <source>
        <strain evidence="7">G9</strain>
    </source>
</reference>
<dbReference type="InterPro" id="IPR050924">
    <property type="entry name" value="Peroxiredoxin_BCP/PrxQ"/>
</dbReference>
<dbReference type="InterPro" id="IPR036249">
    <property type="entry name" value="Thioredoxin-like_sf"/>
</dbReference>
<dbReference type="SUPFAM" id="SSF52833">
    <property type="entry name" value="Thioredoxin-like"/>
    <property type="match status" value="1"/>
</dbReference>
<protein>
    <submittedName>
        <fullName evidence="7">Peroxiredoxin</fullName>
    </submittedName>
</protein>
<dbReference type="InterPro" id="IPR013740">
    <property type="entry name" value="Redoxin"/>
</dbReference>
<keyword evidence="1" id="KW-0575">Peroxidase</keyword>
<evidence type="ECO:0000313" key="8">
    <source>
        <dbReference type="Proteomes" id="UP001154265"/>
    </source>
</evidence>
<dbReference type="CDD" id="cd03017">
    <property type="entry name" value="PRX_BCP"/>
    <property type="match status" value="1"/>
</dbReference>
<feature type="domain" description="Thioredoxin" evidence="6">
    <location>
        <begin position="40"/>
        <end position="204"/>
    </location>
</feature>
<name>A0ABT6EV67_9SYNE</name>
<dbReference type="EMBL" id="JAKKUT010000001">
    <property type="protein sequence ID" value="MDG2989685.1"/>
    <property type="molecule type" value="Genomic_DNA"/>
</dbReference>
<dbReference type="Proteomes" id="UP001154265">
    <property type="component" value="Unassembled WGS sequence"/>
</dbReference>
<proteinExistence type="predicted"/>
<evidence type="ECO:0000256" key="5">
    <source>
        <dbReference type="ARBA" id="ARBA00023284"/>
    </source>
</evidence>
<evidence type="ECO:0000256" key="2">
    <source>
        <dbReference type="ARBA" id="ARBA00022862"/>
    </source>
</evidence>
<evidence type="ECO:0000313" key="7">
    <source>
        <dbReference type="EMBL" id="MDG2989685.1"/>
    </source>
</evidence>
<organism evidence="7 8">
    <name type="scientific">Candidatus Synechococcus calcipolaris G9</name>
    <dbReference type="NCBI Taxonomy" id="1497997"/>
    <lineage>
        <taxon>Bacteria</taxon>
        <taxon>Bacillati</taxon>
        <taxon>Cyanobacteriota</taxon>
        <taxon>Cyanophyceae</taxon>
        <taxon>Synechococcales</taxon>
        <taxon>Synechococcaceae</taxon>
        <taxon>Synechococcus</taxon>
    </lineage>
</organism>
<dbReference type="PANTHER" id="PTHR42801:SF21">
    <property type="entry name" value="BCPB PROTEIN"/>
    <property type="match status" value="1"/>
</dbReference>
<evidence type="ECO:0000256" key="3">
    <source>
        <dbReference type="ARBA" id="ARBA00023002"/>
    </source>
</evidence>
<comment type="caution">
    <text evidence="7">The sequence shown here is derived from an EMBL/GenBank/DDBJ whole genome shotgun (WGS) entry which is preliminary data.</text>
</comment>
<dbReference type="Gene3D" id="3.40.30.10">
    <property type="entry name" value="Glutaredoxin"/>
    <property type="match status" value="1"/>
</dbReference>
<keyword evidence="8" id="KW-1185">Reference proteome</keyword>
<gene>
    <name evidence="7" type="ORF">L3556_01865</name>
</gene>
<dbReference type="PANTHER" id="PTHR42801">
    <property type="entry name" value="THIOREDOXIN-DEPENDENT PEROXIDE REDUCTASE"/>
    <property type="match status" value="1"/>
</dbReference>
<dbReference type="Pfam" id="PF08534">
    <property type="entry name" value="Redoxin"/>
    <property type="match status" value="1"/>
</dbReference>
<keyword evidence="4" id="KW-1015">Disulfide bond</keyword>
<sequence>MIANQSVSIRDVADIKSHMNKLTALPQDLPIPIDDGACDHLLGIALPSISLPSTHGECVDLSAIAGRIVVYCYPMTGQPGISLPDGWDAIPGARGCTPQSCTFRDHYQELNELGASVFGLSTQSTDYQLEVKARLHLPFELLSDRELNLTNTLKLPTFEVGGKHLIKRVTLIIEEGKIMKVFYPVFPPDRNANEVINWLQEHAV</sequence>
<dbReference type="PROSITE" id="PS51352">
    <property type="entry name" value="THIOREDOXIN_2"/>
    <property type="match status" value="1"/>
</dbReference>